<proteinExistence type="predicted"/>
<dbReference type="EMBL" id="LAZR01003273">
    <property type="protein sequence ID" value="KKN20082.1"/>
    <property type="molecule type" value="Genomic_DNA"/>
</dbReference>
<comment type="caution">
    <text evidence="1">The sequence shown here is derived from an EMBL/GenBank/DDBJ whole genome shotgun (WGS) entry which is preliminary data.</text>
</comment>
<gene>
    <name evidence="1" type="ORF">LCGC14_0939110</name>
</gene>
<reference evidence="1" key="1">
    <citation type="journal article" date="2015" name="Nature">
        <title>Complex archaea that bridge the gap between prokaryotes and eukaryotes.</title>
        <authorList>
            <person name="Spang A."/>
            <person name="Saw J.H."/>
            <person name="Jorgensen S.L."/>
            <person name="Zaremba-Niedzwiedzka K."/>
            <person name="Martijn J."/>
            <person name="Lind A.E."/>
            <person name="van Eijk R."/>
            <person name="Schleper C."/>
            <person name="Guy L."/>
            <person name="Ettema T.J."/>
        </authorList>
    </citation>
    <scope>NUCLEOTIDE SEQUENCE</scope>
</reference>
<dbReference type="AlphaFoldDB" id="A0A0F9P6Q5"/>
<organism evidence="1">
    <name type="scientific">marine sediment metagenome</name>
    <dbReference type="NCBI Taxonomy" id="412755"/>
    <lineage>
        <taxon>unclassified sequences</taxon>
        <taxon>metagenomes</taxon>
        <taxon>ecological metagenomes</taxon>
    </lineage>
</organism>
<evidence type="ECO:0000313" key="1">
    <source>
        <dbReference type="EMBL" id="KKN20082.1"/>
    </source>
</evidence>
<evidence type="ECO:0008006" key="2">
    <source>
        <dbReference type="Google" id="ProtNLM"/>
    </source>
</evidence>
<accession>A0A0F9P6Q5</accession>
<protein>
    <recommendedName>
        <fullName evidence="2">Portal protein</fullName>
    </recommendedName>
</protein>
<dbReference type="InterPro" id="IPR056909">
    <property type="entry name" value="SU10_portal"/>
</dbReference>
<name>A0A0F9P6Q5_9ZZZZ</name>
<sequence length="656" mass="74262">MPTILDPNSMNKVMPGKGRPLSSIDLGYKYPNKLNLRPGHKFHQTLLDQVLQYARDSYTQVSRRHADWNEIDRVLKSYTYLPTLGSKSKKSRDEKGVQEDEMRRIIMPVSQVILDTLLTYFTSAFIRNPVFTYEGTGPEDVLGSLLMTELVQGHVHKNAVPLSLHTSWRDMFAYGVGYASPRWETQLGRRIEMQPTGFFDNIASFFQTGSQRGQSEYKVLYEGNMLDNIDPYLALPDPSVSAHEINKGEYFGWLDEDVLSVMLRNEDTNNWFNVKYLREMGGSLTSSIYNRGERNKRQHYTQSTSNPVDIIWMYIDLIPRDWKLGKSRDPETWVFGVAADTIIIEAKPLDLIHGKIPVVAGAPDFDGYSAMPTSRLMSIEELQMLVDFLYTSHVENVRRVINDNLVVDPSLVNIHDINTNKPGKIIRVRKRGWGLGGIKDNAIFQLDVKDVTQGNIQDAAFLMEQAKGATSTMDQLGGTLAPRTSRVSASEAQGVRLSGLSRLERPAQIVSHQFMLPVARMFASNVQQFMTEETFVKATGELAQRLSEEFGIPIDRERTPVSPEQLIINYDVMAHDGVVPGKEDIQVWVELYQVMAQNPDLAQHFDMQRIFTHIARQMGATNVDGFVRRPPPQVMEDEEVVSEVDKGNLVPTNGQV</sequence>
<dbReference type="Pfam" id="PF23899">
    <property type="entry name" value="SU10_portal"/>
    <property type="match status" value="1"/>
</dbReference>